<evidence type="ECO:0000256" key="1">
    <source>
        <dbReference type="ARBA" id="ARBA00004141"/>
    </source>
</evidence>
<sequence>MARAVPTTGRATLLAIFIAFGGELGFEDRLFLNCFLFGYDIGVISGCLIMPDFINRFGLPTGPGGSFVLDSSRQSIITSLLSAGTFVGALAQAFTSDRFGRRGSILIWSAIFTIGVAIQTGTVRSIVQLTIGRFVAGLGVGALSVNIHSLEQSAIVPLYNGETAPKALRGTFLVLYQLQIIIGLFLSYVLDLATHSVKNSASWRVPVGLQLVWGLGLLSGIFFLPESPRHLLGNGKSEEARRVVAELNGVPIDDALVTETVEELQFAINEENAGGKATWAECFSSRNAMWKRTGNGMMLQFIQQLNGQNFYYYYGDTFFKSAGTNLSPYVIQTILGAVSVAGTIPALILIETWGRRRSLLTGAVLQASCALIAGLVGHYTLAPELRPPSLQAEINQEVCKTDHFDLASSQASGDTLIAFAVLHVTSFSIFWGPTPWVYLGESFPLRVRPKSIALGSATNWFWNFLLGFFAPRIANDIGPLILLIFFGMLVFGYGYVYFCIPETKGLSLEEVDEMYRSGVKPWHSTDWKPHLTDRFREKGRAQTQAEEIRDSNEKATA</sequence>
<keyword evidence="6 10" id="KW-0472">Membrane</keyword>
<feature type="transmembrane region" description="Helical" evidence="10">
    <location>
        <begin position="205"/>
        <end position="224"/>
    </location>
</feature>
<feature type="transmembrane region" description="Helical" evidence="10">
    <location>
        <begin position="170"/>
        <end position="193"/>
    </location>
</feature>
<dbReference type="GO" id="GO:0005351">
    <property type="term" value="F:carbohydrate:proton symporter activity"/>
    <property type="evidence" value="ECO:0007669"/>
    <property type="project" value="TreeGrafter"/>
</dbReference>
<keyword evidence="13" id="KW-1185">Reference proteome</keyword>
<evidence type="ECO:0000256" key="2">
    <source>
        <dbReference type="ARBA" id="ARBA00010992"/>
    </source>
</evidence>
<feature type="transmembrane region" description="Helical" evidence="10">
    <location>
        <begin position="329"/>
        <end position="350"/>
    </location>
</feature>
<feature type="region of interest" description="Disordered" evidence="9">
    <location>
        <begin position="538"/>
        <end position="557"/>
    </location>
</feature>
<dbReference type="GO" id="GO:0016020">
    <property type="term" value="C:membrane"/>
    <property type="evidence" value="ECO:0007669"/>
    <property type="project" value="UniProtKB-SubCell"/>
</dbReference>
<dbReference type="InterPro" id="IPR036259">
    <property type="entry name" value="MFS_trans_sf"/>
</dbReference>
<dbReference type="InterPro" id="IPR020846">
    <property type="entry name" value="MFS_dom"/>
</dbReference>
<evidence type="ECO:0000256" key="6">
    <source>
        <dbReference type="ARBA" id="ARBA00023136"/>
    </source>
</evidence>
<evidence type="ECO:0000313" key="13">
    <source>
        <dbReference type="Proteomes" id="UP000623467"/>
    </source>
</evidence>
<evidence type="ECO:0000256" key="10">
    <source>
        <dbReference type="SAM" id="Phobius"/>
    </source>
</evidence>
<name>A0A8H6WWU8_9AGAR</name>
<dbReference type="PANTHER" id="PTHR48022:SF91">
    <property type="entry name" value="MAJOR FACILITATOR SUPERFAMILY (MFS) PROFILE DOMAIN-CONTAINING PROTEIN-RELATED"/>
    <property type="match status" value="1"/>
</dbReference>
<evidence type="ECO:0000256" key="4">
    <source>
        <dbReference type="ARBA" id="ARBA00022692"/>
    </source>
</evidence>
<gene>
    <name evidence="12" type="ORF">MSAN_02462400</name>
</gene>
<protein>
    <submittedName>
        <fullName evidence="12">Hexose transporter 2</fullName>
    </submittedName>
</protein>
<evidence type="ECO:0000313" key="12">
    <source>
        <dbReference type="EMBL" id="KAF7330126.1"/>
    </source>
</evidence>
<feature type="transmembrane region" description="Helical" evidence="10">
    <location>
        <begin position="134"/>
        <end position="150"/>
    </location>
</feature>
<feature type="transmembrane region" description="Helical" evidence="10">
    <location>
        <begin position="416"/>
        <end position="439"/>
    </location>
</feature>
<comment type="caution">
    <text evidence="12">The sequence shown here is derived from an EMBL/GenBank/DDBJ whole genome shotgun (WGS) entry which is preliminary data.</text>
</comment>
<reference evidence="12" key="1">
    <citation type="submission" date="2020-05" db="EMBL/GenBank/DDBJ databases">
        <title>Mycena genomes resolve the evolution of fungal bioluminescence.</title>
        <authorList>
            <person name="Tsai I.J."/>
        </authorList>
    </citation>
    <scope>NUCLEOTIDE SEQUENCE</scope>
    <source>
        <strain evidence="12">160909Yilan</strain>
    </source>
</reference>
<dbReference type="Pfam" id="PF00083">
    <property type="entry name" value="Sugar_tr"/>
    <property type="match status" value="1"/>
</dbReference>
<accession>A0A8H6WWU8</accession>
<dbReference type="Proteomes" id="UP000623467">
    <property type="component" value="Unassembled WGS sequence"/>
</dbReference>
<evidence type="ECO:0000256" key="7">
    <source>
        <dbReference type="ARBA" id="ARBA00049119"/>
    </source>
</evidence>
<dbReference type="InterPro" id="IPR050360">
    <property type="entry name" value="MFS_Sugar_Transporters"/>
</dbReference>
<dbReference type="PROSITE" id="PS50850">
    <property type="entry name" value="MFS"/>
    <property type="match status" value="1"/>
</dbReference>
<comment type="subcellular location">
    <subcellularLocation>
        <location evidence="1">Membrane</location>
        <topology evidence="1">Multi-pass membrane protein</topology>
    </subcellularLocation>
</comment>
<dbReference type="PRINTS" id="PR00171">
    <property type="entry name" value="SUGRTRNSPORT"/>
</dbReference>
<dbReference type="NCBIfam" id="TIGR00879">
    <property type="entry name" value="SP"/>
    <property type="match status" value="1"/>
</dbReference>
<dbReference type="SUPFAM" id="SSF103473">
    <property type="entry name" value="MFS general substrate transporter"/>
    <property type="match status" value="1"/>
</dbReference>
<evidence type="ECO:0000256" key="3">
    <source>
        <dbReference type="ARBA" id="ARBA00022448"/>
    </source>
</evidence>
<dbReference type="PANTHER" id="PTHR48022">
    <property type="entry name" value="PLASTIDIC GLUCOSE TRANSPORTER 4"/>
    <property type="match status" value="1"/>
</dbReference>
<feature type="transmembrane region" description="Helical" evidence="10">
    <location>
        <begin position="106"/>
        <end position="127"/>
    </location>
</feature>
<keyword evidence="5 10" id="KW-1133">Transmembrane helix</keyword>
<feature type="transmembrane region" description="Helical" evidence="10">
    <location>
        <begin position="75"/>
        <end position="94"/>
    </location>
</feature>
<dbReference type="OrthoDB" id="2241241at2759"/>
<proteinExistence type="inferred from homology"/>
<evidence type="ECO:0000256" key="8">
    <source>
        <dbReference type="RuleBase" id="RU003346"/>
    </source>
</evidence>
<keyword evidence="3 8" id="KW-0813">Transport</keyword>
<feature type="transmembrane region" description="Helical" evidence="10">
    <location>
        <begin position="362"/>
        <end position="381"/>
    </location>
</feature>
<dbReference type="InterPro" id="IPR005828">
    <property type="entry name" value="MFS_sugar_transport-like"/>
</dbReference>
<evidence type="ECO:0000256" key="5">
    <source>
        <dbReference type="ARBA" id="ARBA00022989"/>
    </source>
</evidence>
<dbReference type="Gene3D" id="1.20.1250.20">
    <property type="entry name" value="MFS general substrate transporter like domains"/>
    <property type="match status" value="1"/>
</dbReference>
<evidence type="ECO:0000256" key="9">
    <source>
        <dbReference type="SAM" id="MobiDB-lite"/>
    </source>
</evidence>
<keyword evidence="4 10" id="KW-0812">Transmembrane</keyword>
<dbReference type="AlphaFoldDB" id="A0A8H6WWU8"/>
<feature type="transmembrane region" description="Helical" evidence="10">
    <location>
        <begin position="477"/>
        <end position="498"/>
    </location>
</feature>
<feature type="domain" description="Major facilitator superfamily (MFS) profile" evidence="11">
    <location>
        <begin position="26"/>
        <end position="504"/>
    </location>
</feature>
<dbReference type="EMBL" id="JACAZH010000069">
    <property type="protein sequence ID" value="KAF7330126.1"/>
    <property type="molecule type" value="Genomic_DNA"/>
</dbReference>
<comment type="similarity">
    <text evidence="2 8">Belongs to the major facilitator superfamily. Sugar transporter (TC 2.A.1.1) family.</text>
</comment>
<evidence type="ECO:0000259" key="11">
    <source>
        <dbReference type="PROSITE" id="PS50850"/>
    </source>
</evidence>
<comment type="catalytic activity">
    <reaction evidence="7">
        <text>myo-inositol(out) + H(+)(out) = myo-inositol(in) + H(+)(in)</text>
        <dbReference type="Rhea" id="RHEA:60364"/>
        <dbReference type="ChEBI" id="CHEBI:15378"/>
        <dbReference type="ChEBI" id="CHEBI:17268"/>
    </reaction>
</comment>
<dbReference type="InterPro" id="IPR003663">
    <property type="entry name" value="Sugar/inositol_transpt"/>
</dbReference>
<organism evidence="12 13">
    <name type="scientific">Mycena sanguinolenta</name>
    <dbReference type="NCBI Taxonomy" id="230812"/>
    <lineage>
        <taxon>Eukaryota</taxon>
        <taxon>Fungi</taxon>
        <taxon>Dikarya</taxon>
        <taxon>Basidiomycota</taxon>
        <taxon>Agaricomycotina</taxon>
        <taxon>Agaricomycetes</taxon>
        <taxon>Agaricomycetidae</taxon>
        <taxon>Agaricales</taxon>
        <taxon>Marasmiineae</taxon>
        <taxon>Mycenaceae</taxon>
        <taxon>Mycena</taxon>
    </lineage>
</organism>
<feature type="transmembrane region" description="Helical" evidence="10">
    <location>
        <begin position="451"/>
        <end position="471"/>
    </location>
</feature>